<accession>W4JT41</accession>
<reference evidence="1 2" key="1">
    <citation type="journal article" date="2012" name="New Phytol.">
        <title>Insight into trade-off between wood decay and parasitism from the genome of a fungal forest pathogen.</title>
        <authorList>
            <person name="Olson A."/>
            <person name="Aerts A."/>
            <person name="Asiegbu F."/>
            <person name="Belbahri L."/>
            <person name="Bouzid O."/>
            <person name="Broberg A."/>
            <person name="Canback B."/>
            <person name="Coutinho P.M."/>
            <person name="Cullen D."/>
            <person name="Dalman K."/>
            <person name="Deflorio G."/>
            <person name="van Diepen L.T."/>
            <person name="Dunand C."/>
            <person name="Duplessis S."/>
            <person name="Durling M."/>
            <person name="Gonthier P."/>
            <person name="Grimwood J."/>
            <person name="Fossdal C.G."/>
            <person name="Hansson D."/>
            <person name="Henrissat B."/>
            <person name="Hietala A."/>
            <person name="Himmelstrand K."/>
            <person name="Hoffmeister D."/>
            <person name="Hogberg N."/>
            <person name="James T.Y."/>
            <person name="Karlsson M."/>
            <person name="Kohler A."/>
            <person name="Kues U."/>
            <person name="Lee Y.H."/>
            <person name="Lin Y.C."/>
            <person name="Lind M."/>
            <person name="Lindquist E."/>
            <person name="Lombard V."/>
            <person name="Lucas S."/>
            <person name="Lunden K."/>
            <person name="Morin E."/>
            <person name="Murat C."/>
            <person name="Park J."/>
            <person name="Raffaello T."/>
            <person name="Rouze P."/>
            <person name="Salamov A."/>
            <person name="Schmutz J."/>
            <person name="Solheim H."/>
            <person name="Stahlberg J."/>
            <person name="Velez H."/>
            <person name="de Vries R.P."/>
            <person name="Wiebenga A."/>
            <person name="Woodward S."/>
            <person name="Yakovlev I."/>
            <person name="Garbelotto M."/>
            <person name="Martin F."/>
            <person name="Grigoriev I.V."/>
            <person name="Stenlid J."/>
        </authorList>
    </citation>
    <scope>NUCLEOTIDE SEQUENCE [LARGE SCALE GENOMIC DNA]</scope>
    <source>
        <strain evidence="1 2">TC 32-1</strain>
    </source>
</reference>
<sequence>ASERMAQAFRGVPQQLYPRQYLSDEVAMVPPMRHLPQVLLPRLGRTPPNLFYGFPLSLEKVISLARSCDPDIRIITQLGVVSHKVKLSAAKCLSETIGWPVYVESVLNAPGTPFLLCMLDNLSIKSCKNLELPTDDHTRLSHLHLHGIRS</sequence>
<gene>
    <name evidence="1" type="ORF">HETIRDRAFT_330540</name>
</gene>
<protein>
    <submittedName>
        <fullName evidence="1">Uncharacterized protein</fullName>
    </submittedName>
</protein>
<dbReference type="Proteomes" id="UP000030671">
    <property type="component" value="Unassembled WGS sequence"/>
</dbReference>
<dbReference type="AlphaFoldDB" id="W4JT41"/>
<dbReference type="RefSeq" id="XP_009552265.1">
    <property type="nucleotide sequence ID" value="XM_009553970.1"/>
</dbReference>
<organism evidence="1 2">
    <name type="scientific">Heterobasidion irregulare (strain TC 32-1)</name>
    <dbReference type="NCBI Taxonomy" id="747525"/>
    <lineage>
        <taxon>Eukaryota</taxon>
        <taxon>Fungi</taxon>
        <taxon>Dikarya</taxon>
        <taxon>Basidiomycota</taxon>
        <taxon>Agaricomycotina</taxon>
        <taxon>Agaricomycetes</taxon>
        <taxon>Russulales</taxon>
        <taxon>Bondarzewiaceae</taxon>
        <taxon>Heterobasidion</taxon>
        <taxon>Heterobasidion annosum species complex</taxon>
    </lineage>
</organism>
<proteinExistence type="predicted"/>
<dbReference type="InParanoid" id="W4JT41"/>
<keyword evidence="2" id="KW-1185">Reference proteome</keyword>
<evidence type="ECO:0000313" key="2">
    <source>
        <dbReference type="Proteomes" id="UP000030671"/>
    </source>
</evidence>
<evidence type="ECO:0000313" key="1">
    <source>
        <dbReference type="EMBL" id="ETW76041.1"/>
    </source>
</evidence>
<name>W4JT41_HETIT</name>
<dbReference type="KEGG" id="hir:HETIRDRAFT_330540"/>
<feature type="non-terminal residue" evidence="1">
    <location>
        <position position="1"/>
    </location>
</feature>
<dbReference type="EMBL" id="KI925465">
    <property type="protein sequence ID" value="ETW76041.1"/>
    <property type="molecule type" value="Genomic_DNA"/>
</dbReference>
<dbReference type="HOGENOM" id="CLU_115504_0_0_1"/>
<dbReference type="GeneID" id="20671585"/>